<dbReference type="RefSeq" id="WP_191716654.1">
    <property type="nucleotide sequence ID" value="NZ_JACSPU010000007.1"/>
</dbReference>
<proteinExistence type="inferred from homology"/>
<accession>A0ABR8WHE0</accession>
<sequence>MNSESYSSTQQFAESRYEGYRFYTETIEVTRMSALAFFEAGRDGHAGKRMYWQNREKTFTLVGLGHAHVLTSDAAQGRFQNIKVDWKSLCRQIVNEEHAVQPVLFGGFSFDPLNDKESEWTNFPQAYFAVPTFQLILKGEQAYVSIHLITEQHESFAEFEALRKERDKLIHAAQVSEVDKYDKPQAIGHLELRKEEYLHSIQQVTDTIKAEEVEKVVIARALKLEFDEKLSPTAALYQVSNEQPESFLFGLEAEEQFFFGATPERLVKVEDKKALSTCLAGSTPRGKTVEKDTELGNALLADPKNRGEHQYVVNMISEVFEAYCSQASVPKLPKLMKIRDIQHLFTPVEGNLNPGATLFDLVEALHPTPALGGEPKLEAMEMIREYEALNRGYYAAPVGWIDAKGDGEFAVAIRSALLDGKEAYLYAGGGIVADSTPQSEYDETWVKFRPMLRALGGQLSDES</sequence>
<dbReference type="EC" id="5.4.4.2" evidence="3"/>
<evidence type="ECO:0000256" key="5">
    <source>
        <dbReference type="ARBA" id="ARBA00041564"/>
    </source>
</evidence>
<dbReference type="Gene3D" id="3.60.120.10">
    <property type="entry name" value="Anthranilate synthase"/>
    <property type="match status" value="1"/>
</dbReference>
<comment type="caution">
    <text evidence="7">The sequence shown here is derived from an EMBL/GenBank/DDBJ whole genome shotgun (WGS) entry which is preliminary data.</text>
</comment>
<evidence type="ECO:0000259" key="6">
    <source>
        <dbReference type="Pfam" id="PF00425"/>
    </source>
</evidence>
<dbReference type="EMBL" id="JACSPU010000007">
    <property type="protein sequence ID" value="MBD8016472.1"/>
    <property type="molecule type" value="Genomic_DNA"/>
</dbReference>
<protein>
    <recommendedName>
        <fullName evidence="3">isochorismate synthase</fullName>
        <ecNumber evidence="3">5.4.4.2</ecNumber>
    </recommendedName>
    <alternativeName>
        <fullName evidence="5">Isochorismate mutase</fullName>
    </alternativeName>
</protein>
<dbReference type="GO" id="GO:0008909">
    <property type="term" value="F:isochorismate synthase activity"/>
    <property type="evidence" value="ECO:0007669"/>
    <property type="project" value="UniProtKB-EC"/>
</dbReference>
<name>A0ABR8WHE0_9BACL</name>
<keyword evidence="4 7" id="KW-0413">Isomerase</keyword>
<dbReference type="InterPro" id="IPR015890">
    <property type="entry name" value="Chorismate_C"/>
</dbReference>
<dbReference type="InterPro" id="IPR005801">
    <property type="entry name" value="ADC_synthase"/>
</dbReference>
<evidence type="ECO:0000313" key="8">
    <source>
        <dbReference type="Proteomes" id="UP000658980"/>
    </source>
</evidence>
<evidence type="ECO:0000256" key="2">
    <source>
        <dbReference type="ARBA" id="ARBA00005297"/>
    </source>
</evidence>
<feature type="domain" description="Chorismate-utilising enzyme C-terminal" evidence="6">
    <location>
        <begin position="194"/>
        <end position="447"/>
    </location>
</feature>
<keyword evidence="8" id="KW-1185">Reference proteome</keyword>
<dbReference type="Proteomes" id="UP000658980">
    <property type="component" value="Unassembled WGS sequence"/>
</dbReference>
<dbReference type="PANTHER" id="PTHR42839">
    <property type="entry name" value="ISOCHORISMATE SYNTHASE ENTC"/>
    <property type="match status" value="1"/>
</dbReference>
<comment type="similarity">
    <text evidence="2">Belongs to the isochorismate synthase family.</text>
</comment>
<evidence type="ECO:0000313" key="7">
    <source>
        <dbReference type="EMBL" id="MBD8016472.1"/>
    </source>
</evidence>
<organism evidence="7 8">
    <name type="scientific">Planococcus wigleyi</name>
    <dbReference type="NCBI Taxonomy" id="2762216"/>
    <lineage>
        <taxon>Bacteria</taxon>
        <taxon>Bacillati</taxon>
        <taxon>Bacillota</taxon>
        <taxon>Bacilli</taxon>
        <taxon>Bacillales</taxon>
        <taxon>Caryophanaceae</taxon>
        <taxon>Planococcus</taxon>
    </lineage>
</organism>
<dbReference type="Pfam" id="PF00425">
    <property type="entry name" value="Chorismate_bind"/>
    <property type="match status" value="1"/>
</dbReference>
<evidence type="ECO:0000256" key="4">
    <source>
        <dbReference type="ARBA" id="ARBA00023235"/>
    </source>
</evidence>
<evidence type="ECO:0000256" key="1">
    <source>
        <dbReference type="ARBA" id="ARBA00000799"/>
    </source>
</evidence>
<reference evidence="7 8" key="1">
    <citation type="submission" date="2020-08" db="EMBL/GenBank/DDBJ databases">
        <title>A Genomic Blueprint of the Chicken Gut Microbiome.</title>
        <authorList>
            <person name="Gilroy R."/>
            <person name="Ravi A."/>
            <person name="Getino M."/>
            <person name="Pursley I."/>
            <person name="Horton D.L."/>
            <person name="Alikhan N.-F."/>
            <person name="Baker D."/>
            <person name="Gharbi K."/>
            <person name="Hall N."/>
            <person name="Watson M."/>
            <person name="Adriaenssens E.M."/>
            <person name="Foster-Nyarko E."/>
            <person name="Jarju S."/>
            <person name="Secka A."/>
            <person name="Antonio M."/>
            <person name="Oren A."/>
            <person name="Chaudhuri R."/>
            <person name="La Ragione R.M."/>
            <person name="Hildebrand F."/>
            <person name="Pallen M.J."/>
        </authorList>
    </citation>
    <scope>NUCLEOTIDE SEQUENCE [LARGE SCALE GENOMIC DNA]</scope>
    <source>
        <strain evidence="7 8">Sa1BUA13</strain>
    </source>
</reference>
<dbReference type="InterPro" id="IPR004561">
    <property type="entry name" value="IsoChor_synthase"/>
</dbReference>
<dbReference type="SUPFAM" id="SSF56322">
    <property type="entry name" value="ADC synthase"/>
    <property type="match status" value="1"/>
</dbReference>
<comment type="catalytic activity">
    <reaction evidence="1">
        <text>chorismate = isochorismate</text>
        <dbReference type="Rhea" id="RHEA:18985"/>
        <dbReference type="ChEBI" id="CHEBI:29748"/>
        <dbReference type="ChEBI" id="CHEBI:29780"/>
        <dbReference type="EC" id="5.4.4.2"/>
    </reaction>
</comment>
<gene>
    <name evidence="7" type="ORF">H9630_16855</name>
</gene>
<dbReference type="PANTHER" id="PTHR42839:SF1">
    <property type="entry name" value="ISOCHORISMATE SYNTHASE MENF"/>
    <property type="match status" value="1"/>
</dbReference>
<evidence type="ECO:0000256" key="3">
    <source>
        <dbReference type="ARBA" id="ARBA00012824"/>
    </source>
</evidence>
<dbReference type="NCBIfam" id="TIGR00543">
    <property type="entry name" value="isochor_syn"/>
    <property type="match status" value="1"/>
</dbReference>